<dbReference type="Proteomes" id="UP000092461">
    <property type="component" value="Unassembled WGS sequence"/>
</dbReference>
<dbReference type="Pfam" id="PF02319">
    <property type="entry name" value="WHD_E2F_TDP"/>
    <property type="match status" value="1"/>
</dbReference>
<feature type="domain" description="E2F/DP family winged-helix DNA-binding" evidence="7">
    <location>
        <begin position="54"/>
        <end position="164"/>
    </location>
</feature>
<evidence type="ECO:0000256" key="3">
    <source>
        <dbReference type="ARBA" id="ARBA00023125"/>
    </source>
</evidence>
<accession>A0A1B0CQH0</accession>
<evidence type="ECO:0000256" key="2">
    <source>
        <dbReference type="ARBA" id="ARBA00023015"/>
    </source>
</evidence>
<feature type="region of interest" description="Disordered" evidence="6">
    <location>
        <begin position="145"/>
        <end position="175"/>
    </location>
</feature>
<dbReference type="SMART" id="SM01372">
    <property type="entry name" value="E2F_TDP"/>
    <property type="match status" value="1"/>
</dbReference>
<keyword evidence="3 5" id="KW-0238">DNA-binding</keyword>
<evidence type="ECO:0000256" key="5">
    <source>
        <dbReference type="RuleBase" id="RU003796"/>
    </source>
</evidence>
<proteinExistence type="inferred from homology"/>
<dbReference type="EMBL" id="AJWK01023517">
    <property type="status" value="NOT_ANNOTATED_CDS"/>
    <property type="molecule type" value="Genomic_DNA"/>
</dbReference>
<keyword evidence="4 5" id="KW-0804">Transcription</keyword>
<dbReference type="InterPro" id="IPR015633">
    <property type="entry name" value="E2F"/>
</dbReference>
<evidence type="ECO:0000256" key="6">
    <source>
        <dbReference type="SAM" id="MobiDB-lite"/>
    </source>
</evidence>
<evidence type="ECO:0000313" key="9">
    <source>
        <dbReference type="Proteomes" id="UP000092461"/>
    </source>
</evidence>
<feature type="compositionally biased region" description="Basic and acidic residues" evidence="6">
    <location>
        <begin position="145"/>
        <end position="166"/>
    </location>
</feature>
<organism evidence="8 9">
    <name type="scientific">Lutzomyia longipalpis</name>
    <name type="common">Sand fly</name>
    <dbReference type="NCBI Taxonomy" id="7200"/>
    <lineage>
        <taxon>Eukaryota</taxon>
        <taxon>Metazoa</taxon>
        <taxon>Ecdysozoa</taxon>
        <taxon>Arthropoda</taxon>
        <taxon>Hexapoda</taxon>
        <taxon>Insecta</taxon>
        <taxon>Pterygota</taxon>
        <taxon>Neoptera</taxon>
        <taxon>Endopterygota</taxon>
        <taxon>Diptera</taxon>
        <taxon>Nematocera</taxon>
        <taxon>Psychodoidea</taxon>
        <taxon>Psychodidae</taxon>
        <taxon>Lutzomyia</taxon>
        <taxon>Lutzomyia</taxon>
    </lineage>
</organism>
<protein>
    <recommendedName>
        <fullName evidence="7">E2F/DP family winged-helix DNA-binding domain-containing protein</fullName>
    </recommendedName>
</protein>
<evidence type="ECO:0000313" key="8">
    <source>
        <dbReference type="EnsemblMetazoa" id="LLOJ007119-PA"/>
    </source>
</evidence>
<keyword evidence="5" id="KW-0539">Nucleus</keyword>
<dbReference type="PANTHER" id="PTHR12081:SF18">
    <property type="entry name" value="TRANSCRIPTION FACTOR E2F2-RELATED"/>
    <property type="match status" value="1"/>
</dbReference>
<dbReference type="EnsemblMetazoa" id="LLOJ007119-RA">
    <property type="protein sequence ID" value="LLOJ007119-PA"/>
    <property type="gene ID" value="LLOJ007119"/>
</dbReference>
<keyword evidence="2 5" id="KW-0805">Transcription regulation</keyword>
<dbReference type="Gene3D" id="1.10.10.10">
    <property type="entry name" value="Winged helix-like DNA-binding domain superfamily/Winged helix DNA-binding domain"/>
    <property type="match status" value="1"/>
</dbReference>
<dbReference type="GO" id="GO:0000981">
    <property type="term" value="F:DNA-binding transcription factor activity, RNA polymerase II-specific"/>
    <property type="evidence" value="ECO:0007669"/>
    <property type="project" value="TreeGrafter"/>
</dbReference>
<dbReference type="VEuPathDB" id="VectorBase:LLOJ007119"/>
<name>A0A1B0CQH0_LUTLO</name>
<comment type="subcellular location">
    <subcellularLocation>
        <location evidence="5">Nucleus</location>
    </subcellularLocation>
</comment>
<evidence type="ECO:0000256" key="4">
    <source>
        <dbReference type="ARBA" id="ARBA00023163"/>
    </source>
</evidence>
<dbReference type="VEuPathDB" id="VectorBase:LLONM1_003285"/>
<comment type="similarity">
    <text evidence="1 5">Belongs to the E2F/DP family.</text>
</comment>
<dbReference type="GO" id="GO:0090575">
    <property type="term" value="C:RNA polymerase II transcription regulator complex"/>
    <property type="evidence" value="ECO:0007669"/>
    <property type="project" value="TreeGrafter"/>
</dbReference>
<evidence type="ECO:0000256" key="1">
    <source>
        <dbReference type="ARBA" id="ARBA00010940"/>
    </source>
</evidence>
<dbReference type="InterPro" id="IPR003316">
    <property type="entry name" value="E2F_WHTH_DNA-bd_dom"/>
</dbReference>
<dbReference type="AlphaFoldDB" id="A0A1B0CQH0"/>
<sequence>MRGKTDQYITNYYRQTKRRHTTSAPGPPLKQAKTDKLAESKKRYSEGACSPVCRYDTSLGLLTRKFMELLQTSPDGVVDLNVASDKLKRNLNPLLEGEDGKKKIFDGIEDFSMSVTRPVVTQQEASSMMGTKGNTSVLRATYEVKREDRVSEDSPKKDRTTLKGDVKLSSSPDEGQWSLFNEYNLSPHHLSQV</sequence>
<reference evidence="8" key="1">
    <citation type="submission" date="2020-05" db="UniProtKB">
        <authorList>
            <consortium name="EnsemblMetazoa"/>
        </authorList>
    </citation>
    <scope>IDENTIFICATION</scope>
    <source>
        <strain evidence="8">Jacobina</strain>
    </source>
</reference>
<dbReference type="PANTHER" id="PTHR12081">
    <property type="entry name" value="TRANSCRIPTION FACTOR E2F"/>
    <property type="match status" value="1"/>
</dbReference>
<evidence type="ECO:0000259" key="7">
    <source>
        <dbReference type="SMART" id="SM01372"/>
    </source>
</evidence>
<dbReference type="InterPro" id="IPR036388">
    <property type="entry name" value="WH-like_DNA-bd_sf"/>
</dbReference>
<dbReference type="GO" id="GO:0000978">
    <property type="term" value="F:RNA polymerase II cis-regulatory region sequence-specific DNA binding"/>
    <property type="evidence" value="ECO:0007669"/>
    <property type="project" value="InterPro"/>
</dbReference>
<keyword evidence="9" id="KW-1185">Reference proteome</keyword>
<dbReference type="EMBL" id="AJWK01023518">
    <property type="status" value="NOT_ANNOTATED_CDS"/>
    <property type="molecule type" value="Genomic_DNA"/>
</dbReference>
<feature type="region of interest" description="Disordered" evidence="6">
    <location>
        <begin position="12"/>
        <end position="38"/>
    </location>
</feature>